<name>A0A0V1GTP9_9BILA</name>
<dbReference type="Proteomes" id="UP000055024">
    <property type="component" value="Unassembled WGS sequence"/>
</dbReference>
<protein>
    <submittedName>
        <fullName evidence="1">Uncharacterized protein</fullName>
    </submittedName>
</protein>
<dbReference type="EMBL" id="JYDP01000269">
    <property type="protein sequence ID" value="KRZ01676.1"/>
    <property type="molecule type" value="Genomic_DNA"/>
</dbReference>
<accession>A0A0V1GTP9</accession>
<evidence type="ECO:0000313" key="2">
    <source>
        <dbReference type="Proteomes" id="UP000055024"/>
    </source>
</evidence>
<comment type="caution">
    <text evidence="1">The sequence shown here is derived from an EMBL/GenBank/DDBJ whole genome shotgun (WGS) entry which is preliminary data.</text>
</comment>
<evidence type="ECO:0000313" key="1">
    <source>
        <dbReference type="EMBL" id="KRZ01676.1"/>
    </source>
</evidence>
<keyword evidence="2" id="KW-1185">Reference proteome</keyword>
<organism evidence="1 2">
    <name type="scientific">Trichinella zimbabwensis</name>
    <dbReference type="NCBI Taxonomy" id="268475"/>
    <lineage>
        <taxon>Eukaryota</taxon>
        <taxon>Metazoa</taxon>
        <taxon>Ecdysozoa</taxon>
        <taxon>Nematoda</taxon>
        <taxon>Enoplea</taxon>
        <taxon>Dorylaimia</taxon>
        <taxon>Trichinellida</taxon>
        <taxon>Trichinellidae</taxon>
        <taxon>Trichinella</taxon>
    </lineage>
</organism>
<gene>
    <name evidence="1" type="ORF">T11_1047</name>
</gene>
<proteinExistence type="predicted"/>
<sequence>MSDNSELRLVTNRCGCRGAMCTKLEVTAVISQKDDMEGCLVDEHIAYKME</sequence>
<dbReference type="OrthoDB" id="10370815at2759"/>
<reference evidence="1 2" key="1">
    <citation type="submission" date="2015-01" db="EMBL/GenBank/DDBJ databases">
        <title>Evolution of Trichinella species and genotypes.</title>
        <authorList>
            <person name="Korhonen P.K."/>
            <person name="Edoardo P."/>
            <person name="Giuseppe L.R."/>
            <person name="Gasser R.B."/>
        </authorList>
    </citation>
    <scope>NUCLEOTIDE SEQUENCE [LARGE SCALE GENOMIC DNA]</scope>
    <source>
        <strain evidence="1">ISS1029</strain>
    </source>
</reference>
<dbReference type="AlphaFoldDB" id="A0A0V1GTP9"/>